<comment type="caution">
    <text evidence="1">The sequence shown here is derived from an EMBL/GenBank/DDBJ whole genome shotgun (WGS) entry which is preliminary data.</text>
</comment>
<evidence type="ECO:0000313" key="1">
    <source>
        <dbReference type="EMBL" id="GIY93909.1"/>
    </source>
</evidence>
<proteinExistence type="predicted"/>
<reference evidence="1 2" key="1">
    <citation type="submission" date="2021-06" db="EMBL/GenBank/DDBJ databases">
        <title>Caerostris extrusa draft genome.</title>
        <authorList>
            <person name="Kono N."/>
            <person name="Arakawa K."/>
        </authorList>
    </citation>
    <scope>NUCLEOTIDE SEQUENCE [LARGE SCALE GENOMIC DNA]</scope>
</reference>
<sequence length="77" mass="8862">MQMSDLRHCCAYLRPNEFGFALIFGSNNFSQCISYDSPTTPARFLSHWISEGIHFSFTPKVKRDRAPREKPRGAIPK</sequence>
<protein>
    <submittedName>
        <fullName evidence="1">Uncharacterized protein</fullName>
    </submittedName>
</protein>
<keyword evidence="2" id="KW-1185">Reference proteome</keyword>
<evidence type="ECO:0000313" key="2">
    <source>
        <dbReference type="Proteomes" id="UP001054945"/>
    </source>
</evidence>
<dbReference type="EMBL" id="BPLR01000324">
    <property type="protein sequence ID" value="GIY93909.1"/>
    <property type="molecule type" value="Genomic_DNA"/>
</dbReference>
<dbReference type="AlphaFoldDB" id="A0AAV4XGW5"/>
<name>A0AAV4XGW5_CAEEX</name>
<dbReference type="Proteomes" id="UP001054945">
    <property type="component" value="Unassembled WGS sequence"/>
</dbReference>
<organism evidence="1 2">
    <name type="scientific">Caerostris extrusa</name>
    <name type="common">Bark spider</name>
    <name type="synonym">Caerostris bankana</name>
    <dbReference type="NCBI Taxonomy" id="172846"/>
    <lineage>
        <taxon>Eukaryota</taxon>
        <taxon>Metazoa</taxon>
        <taxon>Ecdysozoa</taxon>
        <taxon>Arthropoda</taxon>
        <taxon>Chelicerata</taxon>
        <taxon>Arachnida</taxon>
        <taxon>Araneae</taxon>
        <taxon>Araneomorphae</taxon>
        <taxon>Entelegynae</taxon>
        <taxon>Araneoidea</taxon>
        <taxon>Araneidae</taxon>
        <taxon>Caerostris</taxon>
    </lineage>
</organism>
<accession>A0AAV4XGW5</accession>
<gene>
    <name evidence="1" type="ORF">CEXT_608971</name>
</gene>